<dbReference type="Pfam" id="PF00595">
    <property type="entry name" value="PDZ"/>
    <property type="match status" value="1"/>
</dbReference>
<proteinExistence type="predicted"/>
<evidence type="ECO:0000256" key="2">
    <source>
        <dbReference type="ARBA" id="ARBA00022490"/>
    </source>
</evidence>
<dbReference type="GO" id="GO:0051371">
    <property type="term" value="F:muscle alpha-actinin binding"/>
    <property type="evidence" value="ECO:0007669"/>
    <property type="project" value="TreeGrafter"/>
</dbReference>
<keyword evidence="3" id="KW-0479">Metal-binding</keyword>
<gene>
    <name evidence="6" type="ORF">RF11_16083</name>
</gene>
<keyword evidence="2" id="KW-0963">Cytoplasm</keyword>
<dbReference type="Proteomes" id="UP000031668">
    <property type="component" value="Unassembled WGS sequence"/>
</dbReference>
<comment type="subcellular location">
    <subcellularLocation>
        <location evidence="1">Cytoplasm</location>
    </subcellularLocation>
</comment>
<dbReference type="PANTHER" id="PTHR24214">
    <property type="entry name" value="PDZ AND LIM DOMAIN PROTEIN ZASP"/>
    <property type="match status" value="1"/>
</dbReference>
<dbReference type="GO" id="GO:0003779">
    <property type="term" value="F:actin binding"/>
    <property type="evidence" value="ECO:0007669"/>
    <property type="project" value="TreeGrafter"/>
</dbReference>
<dbReference type="PANTHER" id="PTHR24214:SF38">
    <property type="entry name" value="PDZ AND LIM DOMAIN PROTEIN ZASP-RELATED"/>
    <property type="match status" value="1"/>
</dbReference>
<evidence type="ECO:0000313" key="6">
    <source>
        <dbReference type="EMBL" id="KII65674.1"/>
    </source>
</evidence>
<feature type="domain" description="PDZ" evidence="5">
    <location>
        <begin position="5"/>
        <end position="79"/>
    </location>
</feature>
<evidence type="ECO:0000259" key="5">
    <source>
        <dbReference type="PROSITE" id="PS50106"/>
    </source>
</evidence>
<dbReference type="EMBL" id="JWZT01003741">
    <property type="protein sequence ID" value="KII65674.1"/>
    <property type="molecule type" value="Genomic_DNA"/>
</dbReference>
<accession>A0A0C2IJW8</accession>
<protein>
    <submittedName>
        <fullName evidence="6">PDZ and LIM domain protein Zasp</fullName>
    </submittedName>
</protein>
<keyword evidence="7" id="KW-1185">Reference proteome</keyword>
<keyword evidence="3" id="KW-0440">LIM domain</keyword>
<dbReference type="Gene3D" id="2.30.42.10">
    <property type="match status" value="1"/>
</dbReference>
<sequence>MFGKVYTLRIDGKGPYGIRIKGGAEFGQRISIDNVTHGSKAQMAGFMVGDVILTINDVDLQFARHDVATKLITNAMNLVVKIRRSSSSTTSQTILTSEIDTQKNEPEIFPHSIANSLFSPTQAVIQEPKVRDEQQKNVNSRRDSKYTADPPPPARIRYIPPGQNEKEDPSPYRYNTRFKFIGQESLKAVVQKHEPNQFCQKCKGEIE</sequence>
<evidence type="ECO:0000313" key="7">
    <source>
        <dbReference type="Proteomes" id="UP000031668"/>
    </source>
</evidence>
<name>A0A0C2IJW8_THEKT</name>
<dbReference type="GO" id="GO:0005737">
    <property type="term" value="C:cytoplasm"/>
    <property type="evidence" value="ECO:0007669"/>
    <property type="project" value="UniProtKB-SubCell"/>
</dbReference>
<organism evidence="6 7">
    <name type="scientific">Thelohanellus kitauei</name>
    <name type="common">Myxosporean</name>
    <dbReference type="NCBI Taxonomy" id="669202"/>
    <lineage>
        <taxon>Eukaryota</taxon>
        <taxon>Metazoa</taxon>
        <taxon>Cnidaria</taxon>
        <taxon>Myxozoa</taxon>
        <taxon>Myxosporea</taxon>
        <taxon>Bivalvulida</taxon>
        <taxon>Platysporina</taxon>
        <taxon>Myxobolidae</taxon>
        <taxon>Thelohanellus</taxon>
    </lineage>
</organism>
<reference evidence="6 7" key="1">
    <citation type="journal article" date="2014" name="Genome Biol. Evol.">
        <title>The genome of the myxosporean Thelohanellus kitauei shows adaptations to nutrient acquisition within its fish host.</title>
        <authorList>
            <person name="Yang Y."/>
            <person name="Xiong J."/>
            <person name="Zhou Z."/>
            <person name="Huo F."/>
            <person name="Miao W."/>
            <person name="Ran C."/>
            <person name="Liu Y."/>
            <person name="Zhang J."/>
            <person name="Feng J."/>
            <person name="Wang M."/>
            <person name="Wang M."/>
            <person name="Wang L."/>
            <person name="Yao B."/>
        </authorList>
    </citation>
    <scope>NUCLEOTIDE SEQUENCE [LARGE SCALE GENOMIC DNA]</scope>
    <source>
        <strain evidence="6">Wuqing</strain>
    </source>
</reference>
<dbReference type="GO" id="GO:0001725">
    <property type="term" value="C:stress fiber"/>
    <property type="evidence" value="ECO:0007669"/>
    <property type="project" value="TreeGrafter"/>
</dbReference>
<feature type="region of interest" description="Disordered" evidence="4">
    <location>
        <begin position="125"/>
        <end position="173"/>
    </location>
</feature>
<dbReference type="GO" id="GO:0005912">
    <property type="term" value="C:adherens junction"/>
    <property type="evidence" value="ECO:0007669"/>
    <property type="project" value="TreeGrafter"/>
</dbReference>
<dbReference type="SUPFAM" id="SSF50156">
    <property type="entry name" value="PDZ domain-like"/>
    <property type="match status" value="1"/>
</dbReference>
<evidence type="ECO:0000256" key="3">
    <source>
        <dbReference type="ARBA" id="ARBA00023038"/>
    </source>
</evidence>
<dbReference type="AlphaFoldDB" id="A0A0C2IJW8"/>
<dbReference type="GO" id="GO:0030036">
    <property type="term" value="P:actin cytoskeleton organization"/>
    <property type="evidence" value="ECO:0007669"/>
    <property type="project" value="TreeGrafter"/>
</dbReference>
<evidence type="ECO:0000256" key="4">
    <source>
        <dbReference type="SAM" id="MobiDB-lite"/>
    </source>
</evidence>
<dbReference type="GO" id="GO:0061061">
    <property type="term" value="P:muscle structure development"/>
    <property type="evidence" value="ECO:0007669"/>
    <property type="project" value="TreeGrafter"/>
</dbReference>
<dbReference type="InterPro" id="IPR036034">
    <property type="entry name" value="PDZ_sf"/>
</dbReference>
<dbReference type="InterPro" id="IPR050604">
    <property type="entry name" value="PDZ-LIM_domain"/>
</dbReference>
<keyword evidence="3" id="KW-0862">Zinc</keyword>
<dbReference type="SMART" id="SM00228">
    <property type="entry name" value="PDZ"/>
    <property type="match status" value="1"/>
</dbReference>
<comment type="caution">
    <text evidence="6">The sequence shown here is derived from an EMBL/GenBank/DDBJ whole genome shotgun (WGS) entry which is preliminary data.</text>
</comment>
<dbReference type="InterPro" id="IPR001478">
    <property type="entry name" value="PDZ"/>
</dbReference>
<dbReference type="PROSITE" id="PS50106">
    <property type="entry name" value="PDZ"/>
    <property type="match status" value="1"/>
</dbReference>
<evidence type="ECO:0000256" key="1">
    <source>
        <dbReference type="ARBA" id="ARBA00004496"/>
    </source>
</evidence>
<feature type="compositionally biased region" description="Basic and acidic residues" evidence="4">
    <location>
        <begin position="128"/>
        <end position="146"/>
    </location>
</feature>
<dbReference type="GO" id="GO:0031941">
    <property type="term" value="C:filamentous actin"/>
    <property type="evidence" value="ECO:0007669"/>
    <property type="project" value="TreeGrafter"/>
</dbReference>
<dbReference type="OrthoDB" id="10041077at2759"/>